<reference evidence="3" key="2">
    <citation type="submission" date="2013-12" db="EMBL/GenBank/DDBJ databases">
        <authorList>
            <person name="Yu Y."/>
            <person name="Lee S."/>
            <person name="de Baynast K."/>
            <person name="Wissotski M."/>
            <person name="Liu L."/>
            <person name="Talag J."/>
            <person name="Goicoechea J."/>
            <person name="Angelova A."/>
            <person name="Jetty R."/>
            <person name="Kudrna D."/>
            <person name="Golser W."/>
            <person name="Rivera L."/>
            <person name="Zhang J."/>
            <person name="Wing R."/>
        </authorList>
    </citation>
    <scope>NUCLEOTIDE SEQUENCE</scope>
</reference>
<evidence type="ECO:0000313" key="2">
    <source>
        <dbReference type="EnsemblPlants" id="LPERR02G11140.1"/>
    </source>
</evidence>
<dbReference type="Gramene" id="LPERR02G11140.1">
    <property type="protein sequence ID" value="LPERR02G11140.1"/>
    <property type="gene ID" value="LPERR02G11140"/>
</dbReference>
<proteinExistence type="predicted"/>
<evidence type="ECO:0000313" key="3">
    <source>
        <dbReference type="Proteomes" id="UP000032180"/>
    </source>
</evidence>
<evidence type="ECO:0000256" key="1">
    <source>
        <dbReference type="SAM" id="MobiDB-lite"/>
    </source>
</evidence>
<organism evidence="2 3">
    <name type="scientific">Leersia perrieri</name>
    <dbReference type="NCBI Taxonomy" id="77586"/>
    <lineage>
        <taxon>Eukaryota</taxon>
        <taxon>Viridiplantae</taxon>
        <taxon>Streptophyta</taxon>
        <taxon>Embryophyta</taxon>
        <taxon>Tracheophyta</taxon>
        <taxon>Spermatophyta</taxon>
        <taxon>Magnoliopsida</taxon>
        <taxon>Liliopsida</taxon>
        <taxon>Poales</taxon>
        <taxon>Poaceae</taxon>
        <taxon>BOP clade</taxon>
        <taxon>Oryzoideae</taxon>
        <taxon>Oryzeae</taxon>
        <taxon>Oryzinae</taxon>
        <taxon>Leersia</taxon>
    </lineage>
</organism>
<dbReference type="EnsemblPlants" id="LPERR02G11140.1">
    <property type="protein sequence ID" value="LPERR02G11140.1"/>
    <property type="gene ID" value="LPERR02G11140"/>
</dbReference>
<keyword evidence="3" id="KW-1185">Reference proteome</keyword>
<reference evidence="2" key="3">
    <citation type="submission" date="2015-04" db="UniProtKB">
        <authorList>
            <consortium name="EnsemblPlants"/>
        </authorList>
    </citation>
    <scope>IDENTIFICATION</scope>
</reference>
<feature type="compositionally biased region" description="Polar residues" evidence="1">
    <location>
        <begin position="154"/>
        <end position="164"/>
    </location>
</feature>
<name>A0A0D9VF38_9ORYZ</name>
<accession>A0A0D9VF38</accession>
<dbReference type="HOGENOM" id="CLU_129515_0_0_1"/>
<sequence>MESPSRAEGRVARTQALVVLETGLVSCYDGTRGANAIRRVEELFVDESNPWFCINAVMLKVKSIGDISGRGMSPLRYCTTCRMVGLTFDSGCEHKSPNFNTKLASLMLTLPLSLWSITARICSLLQCSNTQSVSKSRWPSMSCSTGLRPLVTSRRNAPKANTSVRGDALPVSANSGAI</sequence>
<dbReference type="AlphaFoldDB" id="A0A0D9VF38"/>
<reference evidence="2 3" key="1">
    <citation type="submission" date="2012-08" db="EMBL/GenBank/DDBJ databases">
        <title>Oryza genome evolution.</title>
        <authorList>
            <person name="Wing R.A."/>
        </authorList>
    </citation>
    <scope>NUCLEOTIDE SEQUENCE</scope>
</reference>
<dbReference type="Proteomes" id="UP000032180">
    <property type="component" value="Chromosome 2"/>
</dbReference>
<feature type="region of interest" description="Disordered" evidence="1">
    <location>
        <begin position="154"/>
        <end position="178"/>
    </location>
</feature>
<protein>
    <submittedName>
        <fullName evidence="2">Uncharacterized protein</fullName>
    </submittedName>
</protein>